<dbReference type="GO" id="GO:0004312">
    <property type="term" value="F:fatty acid synthase activity"/>
    <property type="evidence" value="ECO:0007669"/>
    <property type="project" value="TreeGrafter"/>
</dbReference>
<evidence type="ECO:0000259" key="3">
    <source>
        <dbReference type="Pfam" id="PF00109"/>
    </source>
</evidence>
<dbReference type="InterPro" id="IPR050091">
    <property type="entry name" value="PKS_NRPS_Biosynth_Enz"/>
</dbReference>
<protein>
    <submittedName>
        <fullName evidence="4">Beta-ketoacyl synthase, N-terminal domain</fullName>
    </submittedName>
</protein>
<dbReference type="InterPro" id="IPR016039">
    <property type="entry name" value="Thiolase-like"/>
</dbReference>
<proteinExistence type="predicted"/>
<dbReference type="SUPFAM" id="SSF53901">
    <property type="entry name" value="Thiolase-like"/>
    <property type="match status" value="1"/>
</dbReference>
<sequence length="76" mass="8365">MDPHGQKYFPGAVLLSMWTNSIRSFSVFPSGRLRVWSPQQRLLLEVGWEALENAGIDAKSLPGSQTGVFIGISTDD</sequence>
<dbReference type="GO" id="GO:0006633">
    <property type="term" value="P:fatty acid biosynthetic process"/>
    <property type="evidence" value="ECO:0007669"/>
    <property type="project" value="TreeGrafter"/>
</dbReference>
<keyword evidence="2" id="KW-0597">Phosphoprotein</keyword>
<evidence type="ECO:0000256" key="2">
    <source>
        <dbReference type="ARBA" id="ARBA00022553"/>
    </source>
</evidence>
<feature type="domain" description="Beta-ketoacyl synthase-like N-terminal" evidence="3">
    <location>
        <begin position="33"/>
        <end position="74"/>
    </location>
</feature>
<dbReference type="EMBL" id="CAADFQ010000060">
    <property type="protein sequence ID" value="VFK34071.1"/>
    <property type="molecule type" value="Genomic_DNA"/>
</dbReference>
<evidence type="ECO:0000313" key="5">
    <source>
        <dbReference type="EMBL" id="VFK34071.1"/>
    </source>
</evidence>
<dbReference type="Gene3D" id="3.40.47.10">
    <property type="match status" value="1"/>
</dbReference>
<dbReference type="InterPro" id="IPR014030">
    <property type="entry name" value="Ketoacyl_synth_N"/>
</dbReference>
<dbReference type="EMBL" id="CAADFO010000093">
    <property type="protein sequence ID" value="VFK31776.1"/>
    <property type="molecule type" value="Genomic_DNA"/>
</dbReference>
<accession>A0A450XR80</accession>
<dbReference type="PANTHER" id="PTHR43775:SF37">
    <property type="entry name" value="SI:DKEY-61P9.11"/>
    <property type="match status" value="1"/>
</dbReference>
<organism evidence="4">
    <name type="scientific">Candidatus Kentrum sp. MB</name>
    <dbReference type="NCBI Taxonomy" id="2138164"/>
    <lineage>
        <taxon>Bacteria</taxon>
        <taxon>Pseudomonadati</taxon>
        <taxon>Pseudomonadota</taxon>
        <taxon>Gammaproteobacteria</taxon>
        <taxon>Candidatus Kentrum</taxon>
    </lineage>
</organism>
<evidence type="ECO:0000313" key="4">
    <source>
        <dbReference type="EMBL" id="VFK31776.1"/>
    </source>
</evidence>
<dbReference type="AlphaFoldDB" id="A0A450XR80"/>
<name>A0A450XR80_9GAMM</name>
<gene>
    <name evidence="4" type="ORF">BECKMB1821G_GA0114241_10935</name>
    <name evidence="6" type="ORF">BECKMB1821H_GA0114242_106317</name>
    <name evidence="5" type="ORF">BECKMB1821I_GA0114274_106015</name>
</gene>
<evidence type="ECO:0000313" key="6">
    <source>
        <dbReference type="EMBL" id="VFK76571.1"/>
    </source>
</evidence>
<evidence type="ECO:0000256" key="1">
    <source>
        <dbReference type="ARBA" id="ARBA00022450"/>
    </source>
</evidence>
<dbReference type="PANTHER" id="PTHR43775">
    <property type="entry name" value="FATTY ACID SYNTHASE"/>
    <property type="match status" value="1"/>
</dbReference>
<dbReference type="Pfam" id="PF00109">
    <property type="entry name" value="ketoacyl-synt"/>
    <property type="match status" value="1"/>
</dbReference>
<keyword evidence="1" id="KW-0596">Phosphopantetheine</keyword>
<reference evidence="4" key="1">
    <citation type="submission" date="2019-02" db="EMBL/GenBank/DDBJ databases">
        <authorList>
            <person name="Gruber-Vodicka R. H."/>
            <person name="Seah K. B. B."/>
        </authorList>
    </citation>
    <scope>NUCLEOTIDE SEQUENCE</scope>
    <source>
        <strain evidence="4">BECK_BZ197</strain>
        <strain evidence="6">BECK_BZ198</strain>
        <strain evidence="5">BECK_BZ199</strain>
    </source>
</reference>
<dbReference type="EMBL" id="CAADGH010000063">
    <property type="protein sequence ID" value="VFK76571.1"/>
    <property type="molecule type" value="Genomic_DNA"/>
</dbReference>